<dbReference type="InterPro" id="IPR019994">
    <property type="entry name" value="Lipid-A-disac_synthase-rel_put"/>
</dbReference>
<dbReference type="Proteomes" id="UP000030345">
    <property type="component" value="Unassembled WGS sequence"/>
</dbReference>
<dbReference type="SUPFAM" id="SSF53756">
    <property type="entry name" value="UDP-Glycosyltransferase/glycogen phosphorylase"/>
    <property type="match status" value="1"/>
</dbReference>
<evidence type="ECO:0000313" key="1">
    <source>
        <dbReference type="EMBL" id="KGG08435.1"/>
    </source>
</evidence>
<protein>
    <recommendedName>
        <fullName evidence="3">Lipid-A-disaccharide synthase</fullName>
    </recommendedName>
</protein>
<dbReference type="OrthoDB" id="29253at2"/>
<dbReference type="NCBIfam" id="TIGR03492">
    <property type="entry name" value="lipid-A-disaccharide synthase-related protein"/>
    <property type="match status" value="1"/>
</dbReference>
<dbReference type="EMBL" id="JNAS01000002">
    <property type="protein sequence ID" value="KGG08435.1"/>
    <property type="molecule type" value="Genomic_DNA"/>
</dbReference>
<dbReference type="RefSeq" id="WP_032519767.1">
    <property type="nucleotide sequence ID" value="NZ_CP138981.1"/>
</dbReference>
<proteinExistence type="predicted"/>
<gene>
    <name evidence="1" type="ORF">EV02_1107</name>
</gene>
<organism evidence="1 2">
    <name type="scientific">Prochlorococcus marinus str. SB</name>
    <dbReference type="NCBI Taxonomy" id="59926"/>
    <lineage>
        <taxon>Bacteria</taxon>
        <taxon>Bacillati</taxon>
        <taxon>Cyanobacteriota</taxon>
        <taxon>Cyanophyceae</taxon>
        <taxon>Synechococcales</taxon>
        <taxon>Prochlorococcaceae</taxon>
        <taxon>Prochlorococcus</taxon>
    </lineage>
</organism>
<accession>A0A0A2B6L8</accession>
<dbReference type="STRING" id="59926.EV02_1107"/>
<name>A0A0A2B6L8_PROMR</name>
<reference evidence="2" key="1">
    <citation type="journal article" date="2014" name="Sci. Data">
        <title>Genomes of diverse isolates of the marine cyanobacterium Prochlorococcus.</title>
        <authorList>
            <person name="Biller S."/>
            <person name="Berube P."/>
            <person name="Thompson J."/>
            <person name="Kelly L."/>
            <person name="Roggensack S."/>
            <person name="Awad L."/>
            <person name="Roache-Johnson K."/>
            <person name="Ding H."/>
            <person name="Giovannoni S.J."/>
            <person name="Moore L.R."/>
            <person name="Chisholm S.W."/>
        </authorList>
    </citation>
    <scope>NUCLEOTIDE SEQUENCE [LARGE SCALE GENOMIC DNA]</scope>
    <source>
        <strain evidence="2">SB</strain>
    </source>
</reference>
<sequence length="400" mass="46275">MFKILILSNGHGEDLSGSLLAKQFVKSGYSVHALPIVGMGNHYEKEKIKIIGKTKEFRTGGIGYNTFKGRLTEILGGEIFYLLKRLYLTFKLRKKYDYFFVVGDIVPVFFAWVCKKDFFTYLVAYSSHYEGKLKLPWPSKFFFLSQKAKKIYVRDSLTANDLTLQLKKKVSFLGNPFMDKFFPRNKELNKAEFSIGLFPGSRFPEILDNFVFILEVLEALSDLRYFQKIQFNFAIVNALSSSKIKEIFQKRGWLNIENIKDDNLLKFQYKFLEVNIYWNNFDKILLKSRCCISMAGTAAEQAIGLGKPVIQIEGKGPQFTKTFAEAQRRLLGKYVFCASNYKDKNDQINQTIKLIIKIIYLIQLNKKFMISCNENAKKRLGENKACPKIVDDMNIVIKND</sequence>
<evidence type="ECO:0008006" key="3">
    <source>
        <dbReference type="Google" id="ProtNLM"/>
    </source>
</evidence>
<comment type="caution">
    <text evidence="1">The sequence shown here is derived from an EMBL/GenBank/DDBJ whole genome shotgun (WGS) entry which is preliminary data.</text>
</comment>
<dbReference type="PANTHER" id="PTHR39517:SF1">
    <property type="entry name" value="LIPID-A-DISACCHARIDE SYNTHASE"/>
    <property type="match status" value="1"/>
</dbReference>
<evidence type="ECO:0000313" key="2">
    <source>
        <dbReference type="Proteomes" id="UP000030345"/>
    </source>
</evidence>
<dbReference type="PANTHER" id="PTHR39517">
    <property type="entry name" value="SLL0192 PROTEIN"/>
    <property type="match status" value="1"/>
</dbReference>
<dbReference type="eggNOG" id="COG4370">
    <property type="taxonomic scope" value="Bacteria"/>
</dbReference>
<dbReference type="AlphaFoldDB" id="A0A0A2B6L8"/>